<dbReference type="Proteomes" id="UP000030060">
    <property type="component" value="Unassembled WGS sequence"/>
</dbReference>
<gene>
    <name evidence="2" type="ORF">K814_0116360</name>
</gene>
<dbReference type="InterPro" id="IPR001387">
    <property type="entry name" value="Cro/C1-type_HTH"/>
</dbReference>
<organism evidence="2 3">
    <name type="scientific">Pseudomonas fluorescens LMG 5329</name>
    <dbReference type="NCBI Taxonomy" id="1324332"/>
    <lineage>
        <taxon>Bacteria</taxon>
        <taxon>Pseudomonadati</taxon>
        <taxon>Pseudomonadota</taxon>
        <taxon>Gammaproteobacteria</taxon>
        <taxon>Pseudomonadales</taxon>
        <taxon>Pseudomonadaceae</taxon>
        <taxon>Pseudomonas</taxon>
    </lineage>
</organism>
<dbReference type="Pfam" id="PF01381">
    <property type="entry name" value="HTH_3"/>
    <property type="match status" value="1"/>
</dbReference>
<dbReference type="PROSITE" id="PS50943">
    <property type="entry name" value="HTH_CROC1"/>
    <property type="match status" value="1"/>
</dbReference>
<protein>
    <submittedName>
        <fullName evidence="2">XRE family transcriptional regulator</fullName>
    </submittedName>
</protein>
<evidence type="ECO:0000259" key="1">
    <source>
        <dbReference type="PROSITE" id="PS50943"/>
    </source>
</evidence>
<dbReference type="SMART" id="SM00530">
    <property type="entry name" value="HTH_XRE"/>
    <property type="match status" value="1"/>
</dbReference>
<reference evidence="2 3" key="1">
    <citation type="journal article" date="2013" name="Genome Announc.">
        <title>Draft Genome Sequence of Pseudomonas fluorescens LMG 5329, a White Line-Inducing Principle-Producing Bioindicator for the Mushroom Pathogen Pseudomonas tolaasii.</title>
        <authorList>
            <person name="Ghequire M.G."/>
            <person name="Rokni-Zadeh H."/>
            <person name="Zarrineh P."/>
            <person name="De Mot R."/>
        </authorList>
    </citation>
    <scope>NUCLEOTIDE SEQUENCE [LARGE SCALE GENOMIC DNA]</scope>
    <source>
        <strain evidence="2 3">LMG 5329</strain>
    </source>
</reference>
<comment type="caution">
    <text evidence="2">The sequence shown here is derived from an EMBL/GenBank/DDBJ whole genome shotgun (WGS) entry which is preliminary data.</text>
</comment>
<name>A0A0A1YXS9_PSEFL</name>
<sequence length="231" mass="26011">MNATESAQQTRLLTPAELAACIKLFREMRQWSQEQLAAISGLNVRTIQRVEQGLSASLDTRRALANAFEFEDIDALNKPFTIPTDEEFKAAKEKFDREHVTLTAIPLTTGKQLARLAESCTMDLSEPAFELTREADEAFAMLVDYFREYRDCADVYNETQKFDVYDEMQSHIDALQALGVSLRYATRKVQVKWGSDPDSKPMAATVLYVVGFPLGKEPEQFATPKSAGIRL</sequence>
<dbReference type="EMBL" id="ASGY01000117">
    <property type="protein sequence ID" value="KGE66875.1"/>
    <property type="molecule type" value="Genomic_DNA"/>
</dbReference>
<dbReference type="CDD" id="cd00093">
    <property type="entry name" value="HTH_XRE"/>
    <property type="match status" value="1"/>
</dbReference>
<dbReference type="OrthoDB" id="21915at2"/>
<dbReference type="InterPro" id="IPR010982">
    <property type="entry name" value="Lambda_DNA-bd_dom_sf"/>
</dbReference>
<dbReference type="AlphaFoldDB" id="A0A0A1YXS9"/>
<accession>A0A0A1YXS9</accession>
<dbReference type="SUPFAM" id="SSF47413">
    <property type="entry name" value="lambda repressor-like DNA-binding domains"/>
    <property type="match status" value="1"/>
</dbReference>
<evidence type="ECO:0000313" key="3">
    <source>
        <dbReference type="Proteomes" id="UP000030060"/>
    </source>
</evidence>
<dbReference type="Gene3D" id="1.10.260.40">
    <property type="entry name" value="lambda repressor-like DNA-binding domains"/>
    <property type="match status" value="1"/>
</dbReference>
<dbReference type="RefSeq" id="WP_038847181.1">
    <property type="nucleotide sequence ID" value="NZ_ASGY01000117.1"/>
</dbReference>
<feature type="domain" description="HTH cro/C1-type" evidence="1">
    <location>
        <begin position="22"/>
        <end position="76"/>
    </location>
</feature>
<proteinExistence type="predicted"/>
<evidence type="ECO:0000313" key="2">
    <source>
        <dbReference type="EMBL" id="KGE66875.1"/>
    </source>
</evidence>
<dbReference type="GO" id="GO:0003677">
    <property type="term" value="F:DNA binding"/>
    <property type="evidence" value="ECO:0007669"/>
    <property type="project" value="InterPro"/>
</dbReference>